<reference evidence="2" key="1">
    <citation type="journal article" date="2019" name="Int. J. Syst. Evol. Microbiol.">
        <title>The Global Catalogue of Microorganisms (GCM) 10K type strain sequencing project: providing services to taxonomists for standard genome sequencing and annotation.</title>
        <authorList>
            <consortium name="The Broad Institute Genomics Platform"/>
            <consortium name="The Broad Institute Genome Sequencing Center for Infectious Disease"/>
            <person name="Wu L."/>
            <person name="Ma J."/>
        </authorList>
    </citation>
    <scope>NUCLEOTIDE SEQUENCE [LARGE SCALE GENOMIC DNA]</scope>
    <source>
        <strain evidence="2">CGMCC 4.1415</strain>
    </source>
</reference>
<name>A0ABW0GWE5_9HYPH</name>
<evidence type="ECO:0000313" key="1">
    <source>
        <dbReference type="EMBL" id="MFC5385212.1"/>
    </source>
</evidence>
<evidence type="ECO:0000313" key="2">
    <source>
        <dbReference type="Proteomes" id="UP001596016"/>
    </source>
</evidence>
<comment type="caution">
    <text evidence="1">The sequence shown here is derived from an EMBL/GenBank/DDBJ whole genome shotgun (WGS) entry which is preliminary data.</text>
</comment>
<protein>
    <submittedName>
        <fullName evidence="1">Uncharacterized protein</fullName>
    </submittedName>
</protein>
<dbReference type="EMBL" id="JBHSLL010000012">
    <property type="protein sequence ID" value="MFC5385212.1"/>
    <property type="molecule type" value="Genomic_DNA"/>
</dbReference>
<sequence>MEKPERNKGDNHMNTAEFQAVAIAILGTSIGWQSKIARLLPTRDGKHVTVRQVQRWIAADFIPEWAEKELAQLMGGTERSPFPRDEWLIGDALGADGKVREYIMHMQPPRFIARVVECDDDGNPLPEHEPADILSGTVYAANETTVLCEMLWLDEPRAGEIVQLLEAAADALEEMADAG</sequence>
<accession>A0ABW0GWE5</accession>
<gene>
    <name evidence="1" type="ORF">ACFPLB_04430</name>
</gene>
<proteinExistence type="predicted"/>
<keyword evidence="2" id="KW-1185">Reference proteome</keyword>
<organism evidence="1 2">
    <name type="scientific">Aquamicrobium segne</name>
    <dbReference type="NCBI Taxonomy" id="469547"/>
    <lineage>
        <taxon>Bacteria</taxon>
        <taxon>Pseudomonadati</taxon>
        <taxon>Pseudomonadota</taxon>
        <taxon>Alphaproteobacteria</taxon>
        <taxon>Hyphomicrobiales</taxon>
        <taxon>Phyllobacteriaceae</taxon>
        <taxon>Aquamicrobium</taxon>
    </lineage>
</organism>
<dbReference type="Proteomes" id="UP001596016">
    <property type="component" value="Unassembled WGS sequence"/>
</dbReference>
<dbReference type="RefSeq" id="WP_378228108.1">
    <property type="nucleotide sequence ID" value="NZ_JBHSLL010000012.1"/>
</dbReference>